<dbReference type="PANTHER" id="PTHR21162">
    <property type="entry name" value="P53 AND DNA DAMAGE-REGULATED PROTEIN"/>
    <property type="match status" value="1"/>
</dbReference>
<dbReference type="InterPro" id="IPR030482">
    <property type="entry name" value="PDRG1"/>
</dbReference>
<keyword evidence="3" id="KW-0143">Chaperone</keyword>
<keyword evidence="2" id="KW-0963">Cytoplasm</keyword>
<dbReference type="EMBL" id="JAOTOJ010000003">
    <property type="protein sequence ID" value="KAK9405005.1"/>
    <property type="molecule type" value="Genomic_DNA"/>
</dbReference>
<accession>A0AAW1BS35</accession>
<keyword evidence="4" id="KW-0175">Coiled coil</keyword>
<dbReference type="PANTHER" id="PTHR21162:SF0">
    <property type="entry name" value="P53 AND DNA DAMAGE-REGULATED PROTEIN 1"/>
    <property type="match status" value="1"/>
</dbReference>
<gene>
    <name evidence="6" type="ORF">NXF25_009832</name>
</gene>
<comment type="subcellular location">
    <subcellularLocation>
        <location evidence="1">Cytoplasm</location>
    </subcellularLocation>
</comment>
<feature type="coiled-coil region" evidence="4">
    <location>
        <begin position="164"/>
        <end position="191"/>
    </location>
</feature>
<evidence type="ECO:0000256" key="3">
    <source>
        <dbReference type="ARBA" id="ARBA00023186"/>
    </source>
</evidence>
<evidence type="ECO:0000256" key="5">
    <source>
        <dbReference type="SAM" id="MobiDB-lite"/>
    </source>
</evidence>
<feature type="region of interest" description="Disordered" evidence="5">
    <location>
        <begin position="24"/>
        <end position="73"/>
    </location>
</feature>
<dbReference type="CDD" id="cd22860">
    <property type="entry name" value="PDRG1"/>
    <property type="match status" value="1"/>
</dbReference>
<evidence type="ECO:0000313" key="7">
    <source>
        <dbReference type="Proteomes" id="UP001474421"/>
    </source>
</evidence>
<evidence type="ECO:0000256" key="2">
    <source>
        <dbReference type="ARBA" id="ARBA00022490"/>
    </source>
</evidence>
<reference evidence="6 7" key="1">
    <citation type="journal article" date="2024" name="Proc. Natl. Acad. Sci. U.S.A.">
        <title>The genetic regulatory architecture and epigenomic basis for age-related changes in rattlesnake venom.</title>
        <authorList>
            <person name="Hogan M.P."/>
            <person name="Holding M.L."/>
            <person name="Nystrom G.S."/>
            <person name="Colston T.J."/>
            <person name="Bartlett D.A."/>
            <person name="Mason A.J."/>
            <person name="Ellsworth S.A."/>
            <person name="Rautsaw R.M."/>
            <person name="Lawrence K.C."/>
            <person name="Strickland J.L."/>
            <person name="He B."/>
            <person name="Fraser P."/>
            <person name="Margres M.J."/>
            <person name="Gilbert D.M."/>
            <person name="Gibbs H.L."/>
            <person name="Parkinson C.L."/>
            <person name="Rokyta D.R."/>
        </authorList>
    </citation>
    <scope>NUCLEOTIDE SEQUENCE [LARGE SCALE GENOMIC DNA]</scope>
    <source>
        <strain evidence="6">DRR0105</strain>
    </source>
</reference>
<keyword evidence="7" id="KW-1185">Reference proteome</keyword>
<name>A0AAW1BS35_CROAD</name>
<evidence type="ECO:0000256" key="1">
    <source>
        <dbReference type="ARBA" id="ARBA00004496"/>
    </source>
</evidence>
<evidence type="ECO:0000313" key="6">
    <source>
        <dbReference type="EMBL" id="KAK9405005.1"/>
    </source>
</evidence>
<organism evidence="6 7">
    <name type="scientific">Crotalus adamanteus</name>
    <name type="common">Eastern diamondback rattlesnake</name>
    <dbReference type="NCBI Taxonomy" id="8729"/>
    <lineage>
        <taxon>Eukaryota</taxon>
        <taxon>Metazoa</taxon>
        <taxon>Chordata</taxon>
        <taxon>Craniata</taxon>
        <taxon>Vertebrata</taxon>
        <taxon>Euteleostomi</taxon>
        <taxon>Lepidosauria</taxon>
        <taxon>Squamata</taxon>
        <taxon>Bifurcata</taxon>
        <taxon>Unidentata</taxon>
        <taxon>Episquamata</taxon>
        <taxon>Toxicofera</taxon>
        <taxon>Serpentes</taxon>
        <taxon>Colubroidea</taxon>
        <taxon>Viperidae</taxon>
        <taxon>Crotalinae</taxon>
        <taxon>Crotalus</taxon>
    </lineage>
</organism>
<sequence>MPLVNRELQFNYINNCQVRAAPCQEGGQSQSEPILILDGRGGGETESKASKGLQGRPACPPRLPPEEKKRAAPRQVAQFPGVAFPSRPGAMAASDPDFVLRCLAEVEALAEEVMATRQQIFDLNQKRNQNREALRALSKNMDSADKATVCFGAMFIQLPKTKTREMLQRDQELLEEEIAKLQEELKGKVSHLMEAQGKPELKGFNLKPLTAEEMWFMKKVVDN</sequence>
<dbReference type="Proteomes" id="UP001474421">
    <property type="component" value="Unassembled WGS sequence"/>
</dbReference>
<dbReference type="GO" id="GO:0005737">
    <property type="term" value="C:cytoplasm"/>
    <property type="evidence" value="ECO:0007669"/>
    <property type="project" value="UniProtKB-SubCell"/>
</dbReference>
<proteinExistence type="predicted"/>
<evidence type="ECO:0000256" key="4">
    <source>
        <dbReference type="SAM" id="Coils"/>
    </source>
</evidence>
<dbReference type="AlphaFoldDB" id="A0AAW1BS35"/>
<dbReference type="SUPFAM" id="SSF46579">
    <property type="entry name" value="Prefoldin"/>
    <property type="match status" value="1"/>
</dbReference>
<comment type="caution">
    <text evidence="6">The sequence shown here is derived from an EMBL/GenBank/DDBJ whole genome shotgun (WGS) entry which is preliminary data.</text>
</comment>
<protein>
    <submittedName>
        <fullName evidence="6">P53 and DNA damage-regulated protein 1-like</fullName>
    </submittedName>
</protein>